<evidence type="ECO:0000313" key="5">
    <source>
        <dbReference type="Proteomes" id="UP000239187"/>
    </source>
</evidence>
<proteinExistence type="predicted"/>
<dbReference type="AlphaFoldDB" id="A0A2L0UIU6"/>
<sequence length="331" mass="33987">MNEQDPLRKNRLGLRSMLLVSGGVLVASSVYLLPNVGPNQGGAPTTSLPAPLQPTSSAGEAGASPTAPAVRSEGAAAGPADAVQPLLPVYWLGDVDGSDKLFREFLVAPAEGSGDPIADAVQLMTSGRPLDPDYRSPWRAASNVTSSISTKNVITLDISSDAVSEGLGEDEARLALQQLVYTATAAASDAGLITGGEASSVVVLVDGTAGYRAFDAVDLDGEWTRDPANLAPVWIIDPQEDVEADTAGLTIHGVGPAAEQSLDWRIDRSTDGSEDGDAALFRDGSVDMAPQDGAPGAFSFSVTLPPGRYEITVSAPSDATSAADSKTVVVR</sequence>
<reference evidence="4 5" key="1">
    <citation type="submission" date="2017-11" db="EMBL/GenBank/DDBJ databases">
        <title>Draft genome of Arthrobacter agilis strain UMCV2, a plant growth-promoting rhizobacterium and biocontrol capacity of phytopathogenic fungi.</title>
        <authorList>
            <person name="Martinez-Camara R."/>
            <person name="Santoyo G."/>
            <person name="Moreno-Hagelsieb G."/>
            <person name="Valencia-Cantero E."/>
        </authorList>
    </citation>
    <scope>NUCLEOTIDE SEQUENCE [LARGE SCALE GENOMIC DNA]</scope>
    <source>
        <strain evidence="4 5">UMCV2</strain>
    </source>
</reference>
<organism evidence="4 5">
    <name type="scientific">Arthrobacter agilis</name>
    <dbReference type="NCBI Taxonomy" id="37921"/>
    <lineage>
        <taxon>Bacteria</taxon>
        <taxon>Bacillati</taxon>
        <taxon>Actinomycetota</taxon>
        <taxon>Actinomycetes</taxon>
        <taxon>Micrococcales</taxon>
        <taxon>Micrococcaceae</taxon>
        <taxon>Arthrobacter</taxon>
    </lineage>
</organism>
<dbReference type="Proteomes" id="UP000239187">
    <property type="component" value="Chromosome"/>
</dbReference>
<evidence type="ECO:0000313" key="4">
    <source>
        <dbReference type="EMBL" id="AUZ89108.1"/>
    </source>
</evidence>
<keyword evidence="2" id="KW-1133">Transmembrane helix</keyword>
<dbReference type="EMBL" id="CP024915">
    <property type="protein sequence ID" value="AUZ89108.1"/>
    <property type="molecule type" value="Genomic_DNA"/>
</dbReference>
<protein>
    <recommendedName>
        <fullName evidence="3">GerMN domain-containing protein</fullName>
    </recommendedName>
</protein>
<dbReference type="SMART" id="SM00909">
    <property type="entry name" value="Germane"/>
    <property type="match status" value="1"/>
</dbReference>
<keyword evidence="2" id="KW-0812">Transmembrane</keyword>
<name>A0A2L0UIU6_9MICC</name>
<feature type="compositionally biased region" description="Polar residues" evidence="1">
    <location>
        <begin position="42"/>
        <end position="58"/>
    </location>
</feature>
<evidence type="ECO:0000256" key="2">
    <source>
        <dbReference type="SAM" id="Phobius"/>
    </source>
</evidence>
<gene>
    <name evidence="4" type="ORF">CVO76_16820</name>
</gene>
<keyword evidence="2" id="KW-0472">Membrane</keyword>
<evidence type="ECO:0000259" key="3">
    <source>
        <dbReference type="SMART" id="SM00909"/>
    </source>
</evidence>
<feature type="domain" description="GerMN" evidence="3">
    <location>
        <begin position="117"/>
        <end position="214"/>
    </location>
</feature>
<dbReference type="Pfam" id="PF10646">
    <property type="entry name" value="Germane"/>
    <property type="match status" value="1"/>
</dbReference>
<evidence type="ECO:0000256" key="1">
    <source>
        <dbReference type="SAM" id="MobiDB-lite"/>
    </source>
</evidence>
<feature type="transmembrane region" description="Helical" evidence="2">
    <location>
        <begin position="12"/>
        <end position="33"/>
    </location>
</feature>
<feature type="region of interest" description="Disordered" evidence="1">
    <location>
        <begin position="42"/>
        <end position="78"/>
    </location>
</feature>
<accession>A0A2L0UIU6</accession>
<dbReference type="InterPro" id="IPR019606">
    <property type="entry name" value="GerMN"/>
</dbReference>
<dbReference type="RefSeq" id="WP_208740221.1">
    <property type="nucleotide sequence ID" value="NZ_CP024915.1"/>
</dbReference>